<feature type="domain" description="C2H2-type" evidence="3">
    <location>
        <begin position="976"/>
        <end position="1003"/>
    </location>
</feature>
<feature type="compositionally biased region" description="Polar residues" evidence="2">
    <location>
        <begin position="597"/>
        <end position="606"/>
    </location>
</feature>
<dbReference type="AlphaFoldDB" id="A0A6A4S6M5"/>
<dbReference type="InterPro" id="IPR013087">
    <property type="entry name" value="Znf_C2H2_type"/>
</dbReference>
<feature type="compositionally biased region" description="Polar residues" evidence="2">
    <location>
        <begin position="764"/>
        <end position="777"/>
    </location>
</feature>
<dbReference type="EMBL" id="VEVO01000018">
    <property type="protein sequence ID" value="KAF0027200.1"/>
    <property type="molecule type" value="Genomic_DNA"/>
</dbReference>
<feature type="region of interest" description="Disordered" evidence="2">
    <location>
        <begin position="802"/>
        <end position="841"/>
    </location>
</feature>
<feature type="compositionally biased region" description="Polar residues" evidence="2">
    <location>
        <begin position="117"/>
        <end position="127"/>
    </location>
</feature>
<evidence type="ECO:0000259" key="3">
    <source>
        <dbReference type="PROSITE" id="PS50157"/>
    </source>
</evidence>
<feature type="compositionally biased region" description="Basic and acidic residues" evidence="2">
    <location>
        <begin position="504"/>
        <end position="532"/>
    </location>
</feature>
<dbReference type="GO" id="GO:0008270">
    <property type="term" value="F:zinc ion binding"/>
    <property type="evidence" value="ECO:0007669"/>
    <property type="project" value="UniProtKB-KW"/>
</dbReference>
<feature type="region of interest" description="Disordered" evidence="2">
    <location>
        <begin position="645"/>
        <end position="711"/>
    </location>
</feature>
<comment type="caution">
    <text evidence="4">The sequence shown here is derived from an EMBL/GenBank/DDBJ whole genome shotgun (WGS) entry which is preliminary data.</text>
</comment>
<feature type="compositionally biased region" description="Polar residues" evidence="2">
    <location>
        <begin position="539"/>
        <end position="548"/>
    </location>
</feature>
<dbReference type="PROSITE" id="PS00028">
    <property type="entry name" value="ZINC_FINGER_C2H2_1"/>
    <property type="match status" value="1"/>
</dbReference>
<feature type="compositionally biased region" description="Basic and acidic residues" evidence="2">
    <location>
        <begin position="802"/>
        <end position="817"/>
    </location>
</feature>
<evidence type="ECO:0000256" key="1">
    <source>
        <dbReference type="PROSITE-ProRule" id="PRU00042"/>
    </source>
</evidence>
<feature type="compositionally biased region" description="Low complexity" evidence="2">
    <location>
        <begin position="489"/>
        <end position="501"/>
    </location>
</feature>
<dbReference type="PROSITE" id="PS50157">
    <property type="entry name" value="ZINC_FINGER_C2H2_2"/>
    <property type="match status" value="1"/>
</dbReference>
<evidence type="ECO:0000313" key="4">
    <source>
        <dbReference type="EMBL" id="KAF0027200.1"/>
    </source>
</evidence>
<dbReference type="SMART" id="SM00355">
    <property type="entry name" value="ZnF_C2H2"/>
    <property type="match status" value="5"/>
</dbReference>
<evidence type="ECO:0000313" key="5">
    <source>
        <dbReference type="Proteomes" id="UP000438429"/>
    </source>
</evidence>
<keyword evidence="1" id="KW-0863">Zinc-finger</keyword>
<feature type="compositionally biased region" description="Basic residues" evidence="2">
    <location>
        <begin position="552"/>
        <end position="575"/>
    </location>
</feature>
<keyword evidence="1" id="KW-0479">Metal-binding</keyword>
<evidence type="ECO:0000256" key="2">
    <source>
        <dbReference type="SAM" id="MobiDB-lite"/>
    </source>
</evidence>
<keyword evidence="1" id="KW-0862">Zinc</keyword>
<feature type="region of interest" description="Disordered" evidence="2">
    <location>
        <begin position="473"/>
        <end position="619"/>
    </location>
</feature>
<feature type="region of interest" description="Disordered" evidence="2">
    <location>
        <begin position="102"/>
        <end position="127"/>
    </location>
</feature>
<feature type="region of interest" description="Disordered" evidence="2">
    <location>
        <begin position="918"/>
        <end position="937"/>
    </location>
</feature>
<feature type="region of interest" description="Disordered" evidence="2">
    <location>
        <begin position="747"/>
        <end position="777"/>
    </location>
</feature>
<name>A0A6A4S6M5_SCOMX</name>
<accession>A0A6A4S6M5</accession>
<proteinExistence type="predicted"/>
<sequence>MVNGQLLRGVRIVRLARESITPLFGTESATQDAANYEKLKKPMDPMDTSAATAAAVKKRRCGKRRGNWRKRLHLRKNAAAQPPTMQSQDKCGPKEIADEWGQSKVWPSSKETPREAPQSQRRTSDSENTLRFTCTQCGDNLEYVPRDLVRHFEDKHRGKPPVFPCHACTFNTHEFSCLQIHLLGHKDTFSGCGICNDDVQRTWPEFSAHLTMCHCESGKYLCQMCQRFSTGDVRVFLEHMYAHHSGLERANDDLSPHTKDKNPFGPKPTALRCQHCDYVASQKWLITKHVKAVHVCKNGDQRRKKKKEVHSIAMKTNDPIPKVKPRLTRSAVKEMCWLTQDCLSLPGREFLDKYCHMSDPQTTLEETQQFLMKSVAGETGGQKWTKALQTVLSNVPQDVNLHPKSENGIMSNSSDLTVLTVKNKITVAQNGATYAKRLRRMTTSDKEAVFPESTADDARCIVDQKGCQSNLSDCFPGPQTETKPHNDVSSSAQSEGSECSQMQENRENREFKTDQETEERGIKNPEPTREDVIDISSELKLTNESAEQTPIHKVRRKYKRRIRRRKGKATSKKGNKNSPELPLKIVLKKNPVKDEQWVSQTSSSPSEGDPVDDHRELQSPPTTTMVTAQILQNVPLVDDHQKKWAGASKTDMRDPAEAINPSHPQSRPREELVPSCAAQSVGSKNMDGDDPGAFEGSPSTHQEMRDDAEESLPFSEAGVDERGSAAKAGAVAETDVEMCPENVPLQASASGVDDESSAADGVTPTRSYTKSSPVSQPVITPKGAVNLEDLSLALPLEQSNHGVDRMKDGEVPADSRSDLMSSSHSPAVKAIQQEPSPATWHRWQPVPKHQERGLKLVAINPSQLVKRPAGDQPVVVLNHPDADIPEVARIMEVVNRYRGEVQKVVLSRRTLSALSAMSSEAPETYDPSDVQPDSAGPVKNSVQERFILKLKLRRLSRKKYEVVGAVSPGRDVATKFRCWFCGRSFASQETWMDHRQRHLMEWKRPNCENSRMSHTLDEKQN</sequence>
<dbReference type="Proteomes" id="UP000438429">
    <property type="component" value="Unassembled WGS sequence"/>
</dbReference>
<protein>
    <recommendedName>
        <fullName evidence="3">C2H2-type domain-containing protein</fullName>
    </recommendedName>
</protein>
<organism evidence="4 5">
    <name type="scientific">Scophthalmus maximus</name>
    <name type="common">Turbot</name>
    <name type="synonym">Psetta maxima</name>
    <dbReference type="NCBI Taxonomy" id="52904"/>
    <lineage>
        <taxon>Eukaryota</taxon>
        <taxon>Metazoa</taxon>
        <taxon>Chordata</taxon>
        <taxon>Craniata</taxon>
        <taxon>Vertebrata</taxon>
        <taxon>Euteleostomi</taxon>
        <taxon>Actinopterygii</taxon>
        <taxon>Neopterygii</taxon>
        <taxon>Teleostei</taxon>
        <taxon>Neoteleostei</taxon>
        <taxon>Acanthomorphata</taxon>
        <taxon>Carangaria</taxon>
        <taxon>Pleuronectiformes</taxon>
        <taxon>Pleuronectoidei</taxon>
        <taxon>Scophthalmidae</taxon>
        <taxon>Scophthalmus</taxon>
    </lineage>
</organism>
<feature type="region of interest" description="Disordered" evidence="2">
    <location>
        <begin position="73"/>
        <end position="92"/>
    </location>
</feature>
<gene>
    <name evidence="4" type="ORF">F2P81_019941</name>
</gene>
<reference evidence="4 5" key="1">
    <citation type="submission" date="2019-06" db="EMBL/GenBank/DDBJ databases">
        <title>Draft genomes of female and male turbot (Scophthalmus maximus).</title>
        <authorList>
            <person name="Xu H."/>
            <person name="Xu X.-W."/>
            <person name="Shao C."/>
            <person name="Chen S."/>
        </authorList>
    </citation>
    <scope>NUCLEOTIDE SEQUENCE [LARGE SCALE GENOMIC DNA]</scope>
    <source>
        <strain evidence="4">Ysfricsl-2016a</strain>
        <tissue evidence="4">Blood</tissue>
    </source>
</reference>